<evidence type="ECO:0000256" key="13">
    <source>
        <dbReference type="ARBA" id="ARBA00031602"/>
    </source>
</evidence>
<evidence type="ECO:0000256" key="3">
    <source>
        <dbReference type="ARBA" id="ARBA00008827"/>
    </source>
</evidence>
<sequence length="248" mass="28124">MAPSQPDILFDIKNAYYIGNFQHCINEAQKLKAGSAEEQQERDMYMYRAYIAQKKYRVVLDEVDRRHASPDMLAIRMLADYLASGSDINKKFTDFDGIDWRYLRGRMFQGPSSQPAGRTPGLSGPPQPHTAADGWLHLLLAAGRCSDLSVSLGQAVEKRQESFYIYQELSDKYSPTPILLNGQVAALGCQGKYEDADTLAQEALDKVTFSLSISFIHRINNLPTYSHAQQWPQPCRNLTWTQNFTHPR</sequence>
<dbReference type="EMBL" id="CP092863">
    <property type="protein sequence ID" value="UYV61551.1"/>
    <property type="molecule type" value="Genomic_DNA"/>
</dbReference>
<dbReference type="InterPro" id="IPR011990">
    <property type="entry name" value="TPR-like_helical_dom_sf"/>
</dbReference>
<comment type="subcellular location">
    <subcellularLocation>
        <location evidence="2">Cytoplasmic vesicle</location>
        <location evidence="2">COPI-coated vesicle membrane</location>
        <topology evidence="2">Peripheral membrane protein</topology>
        <orientation evidence="2">Cytoplasmic side</orientation>
    </subcellularLocation>
    <subcellularLocation>
        <location evidence="1">Golgi apparatus membrane</location>
        <topology evidence="1">Peripheral membrane protein</topology>
        <orientation evidence="1">Cytoplasmic side</orientation>
    </subcellularLocation>
</comment>
<evidence type="ECO:0000256" key="8">
    <source>
        <dbReference type="ARBA" id="ARBA00022892"/>
    </source>
</evidence>
<keyword evidence="11" id="KW-0472">Membrane</keyword>
<evidence type="ECO:0000256" key="5">
    <source>
        <dbReference type="ARBA" id="ARBA00015828"/>
    </source>
</evidence>
<keyword evidence="9" id="KW-0653">Protein transport</keyword>
<keyword evidence="12" id="KW-0968">Cytoplasmic vesicle</keyword>
<evidence type="ECO:0000256" key="10">
    <source>
        <dbReference type="ARBA" id="ARBA00023034"/>
    </source>
</evidence>
<evidence type="ECO:0000256" key="9">
    <source>
        <dbReference type="ARBA" id="ARBA00022927"/>
    </source>
</evidence>
<evidence type="ECO:0000256" key="7">
    <source>
        <dbReference type="ARBA" id="ARBA00022490"/>
    </source>
</evidence>
<keyword evidence="6" id="KW-0813">Transport</keyword>
<keyword evidence="8" id="KW-0931">ER-Golgi transport</keyword>
<accession>A0ABY6JY89</accession>
<evidence type="ECO:0000313" key="14">
    <source>
        <dbReference type="EMBL" id="UYV61551.1"/>
    </source>
</evidence>
<keyword evidence="10" id="KW-0333">Golgi apparatus</keyword>
<dbReference type="InterPro" id="IPR006822">
    <property type="entry name" value="Coatomer_esu"/>
</dbReference>
<keyword evidence="15" id="KW-1185">Reference proteome</keyword>
<protein>
    <recommendedName>
        <fullName evidence="5">Coatomer subunit epsilon</fullName>
    </recommendedName>
    <alternativeName>
        <fullName evidence="13">Epsilon-coat protein</fullName>
    </alternativeName>
</protein>
<proteinExistence type="inferred from homology"/>
<dbReference type="PANTHER" id="PTHR10805:SF0">
    <property type="entry name" value="COATOMER SUBUNIT EPSILON"/>
    <property type="match status" value="1"/>
</dbReference>
<gene>
    <name evidence="14" type="ORF">LAZ67_1005277</name>
</gene>
<keyword evidence="7" id="KW-0963">Cytoplasm</keyword>
<evidence type="ECO:0000256" key="1">
    <source>
        <dbReference type="ARBA" id="ARBA00004255"/>
    </source>
</evidence>
<organism evidence="14 15">
    <name type="scientific">Cordylochernes scorpioides</name>
    <dbReference type="NCBI Taxonomy" id="51811"/>
    <lineage>
        <taxon>Eukaryota</taxon>
        <taxon>Metazoa</taxon>
        <taxon>Ecdysozoa</taxon>
        <taxon>Arthropoda</taxon>
        <taxon>Chelicerata</taxon>
        <taxon>Arachnida</taxon>
        <taxon>Pseudoscorpiones</taxon>
        <taxon>Cheliferoidea</taxon>
        <taxon>Chernetidae</taxon>
        <taxon>Cordylochernes</taxon>
    </lineage>
</organism>
<evidence type="ECO:0000256" key="4">
    <source>
        <dbReference type="ARBA" id="ARBA00011775"/>
    </source>
</evidence>
<dbReference type="Gene3D" id="1.25.40.10">
    <property type="entry name" value="Tetratricopeptide repeat domain"/>
    <property type="match status" value="2"/>
</dbReference>
<evidence type="ECO:0000256" key="2">
    <source>
        <dbReference type="ARBA" id="ARBA00004347"/>
    </source>
</evidence>
<evidence type="ECO:0000256" key="11">
    <source>
        <dbReference type="ARBA" id="ARBA00023136"/>
    </source>
</evidence>
<dbReference type="Proteomes" id="UP001235939">
    <property type="component" value="Chromosome 01"/>
</dbReference>
<evidence type="ECO:0000256" key="6">
    <source>
        <dbReference type="ARBA" id="ARBA00022448"/>
    </source>
</evidence>
<evidence type="ECO:0000256" key="12">
    <source>
        <dbReference type="ARBA" id="ARBA00023329"/>
    </source>
</evidence>
<name>A0ABY6JY89_9ARAC</name>
<comment type="subunit">
    <text evidence="4">Oligomeric complex that consists of at least the alpha, beta, beta', gamma, delta, epsilon and zeta subunits.</text>
</comment>
<dbReference type="PANTHER" id="PTHR10805">
    <property type="entry name" value="COATOMER SUBUNIT EPSILON"/>
    <property type="match status" value="1"/>
</dbReference>
<dbReference type="Pfam" id="PF04733">
    <property type="entry name" value="Coatomer_E"/>
    <property type="match status" value="2"/>
</dbReference>
<evidence type="ECO:0000313" key="15">
    <source>
        <dbReference type="Proteomes" id="UP001235939"/>
    </source>
</evidence>
<reference evidence="14 15" key="1">
    <citation type="submission" date="2022-01" db="EMBL/GenBank/DDBJ databases">
        <title>A chromosomal length assembly of Cordylochernes scorpioides.</title>
        <authorList>
            <person name="Zeh D."/>
            <person name="Zeh J."/>
        </authorList>
    </citation>
    <scope>NUCLEOTIDE SEQUENCE [LARGE SCALE GENOMIC DNA]</scope>
    <source>
        <strain evidence="14">IN4F17</strain>
        <tissue evidence="14">Whole Body</tissue>
    </source>
</reference>
<comment type="similarity">
    <text evidence="3">Belongs to the COPE family.</text>
</comment>